<evidence type="ECO:0000256" key="3">
    <source>
        <dbReference type="ARBA" id="ARBA00008773"/>
    </source>
</evidence>
<evidence type="ECO:0000256" key="24">
    <source>
        <dbReference type="RuleBase" id="RU004336"/>
    </source>
</evidence>
<comment type="function">
    <text evidence="22">Specifically methylates the N1 position of guanosine-37 in various cytoplasmic and mitochondrial tRNAs. Methylation is not dependent on the nature of the nucleoside 5' of the target nucleoside. This is the first step in the biosynthesis of wybutosine (yW), a modified base adjacent to the anticodon of tRNAs and required for accurate decoding.</text>
</comment>
<keyword evidence="6 22" id="KW-0963">Cytoplasm</keyword>
<dbReference type="GO" id="GO:0005759">
    <property type="term" value="C:mitochondrial matrix"/>
    <property type="evidence" value="ECO:0007669"/>
    <property type="project" value="UniProtKB-SubCell"/>
</dbReference>
<keyword evidence="28" id="KW-1185">Reference proteome</keyword>
<dbReference type="InterPro" id="IPR056743">
    <property type="entry name" value="TRM5-TYW2-like_MTfase"/>
</dbReference>
<keyword evidence="19 22" id="KW-0539">Nucleus</keyword>
<comment type="similarity">
    <text evidence="3 23">Belongs to the glycosyl hydrolase 17 family.</text>
</comment>
<dbReference type="PROSITE" id="PS00587">
    <property type="entry name" value="GLYCOSYL_HYDROL_F17"/>
    <property type="match status" value="1"/>
</dbReference>
<dbReference type="Gene3D" id="1.20.58.1040">
    <property type="match status" value="2"/>
</dbReference>
<keyword evidence="11 22" id="KW-0819">tRNA processing</keyword>
<dbReference type="FunFam" id="3.20.20.80:FF:000008">
    <property type="entry name" value="Glucan endo-1,3-beta-glucosidase 5"/>
    <property type="match status" value="1"/>
</dbReference>
<evidence type="ECO:0000256" key="4">
    <source>
        <dbReference type="ARBA" id="ARBA00009775"/>
    </source>
</evidence>
<feature type="compositionally biased region" description="Basic residues" evidence="25">
    <location>
        <begin position="387"/>
        <end position="397"/>
    </location>
</feature>
<dbReference type="GO" id="GO:0005975">
    <property type="term" value="P:carbohydrate metabolic process"/>
    <property type="evidence" value="ECO:0007669"/>
    <property type="project" value="InterPro"/>
</dbReference>
<dbReference type="InterPro" id="IPR044965">
    <property type="entry name" value="Glyco_hydro_17_plant"/>
</dbReference>
<evidence type="ECO:0000256" key="17">
    <source>
        <dbReference type="ARBA" id="ARBA00023157"/>
    </source>
</evidence>
<dbReference type="EMBL" id="PKMF04000236">
    <property type="protein sequence ID" value="KAK7841657.1"/>
    <property type="molecule type" value="Genomic_DNA"/>
</dbReference>
<evidence type="ECO:0000313" key="28">
    <source>
        <dbReference type="Proteomes" id="UP000237347"/>
    </source>
</evidence>
<evidence type="ECO:0000256" key="18">
    <source>
        <dbReference type="ARBA" id="ARBA00023180"/>
    </source>
</evidence>
<feature type="domain" description="SAM-dependent methyltransferase TRM5/TYW2-type" evidence="26">
    <location>
        <begin position="117"/>
        <end position="501"/>
    </location>
</feature>
<evidence type="ECO:0000256" key="12">
    <source>
        <dbReference type="ARBA" id="ARBA00022729"/>
    </source>
</evidence>
<dbReference type="Pfam" id="PF02475">
    <property type="entry name" value="TRM5-TYW2_MTfase"/>
    <property type="match status" value="1"/>
</dbReference>
<evidence type="ECO:0000256" key="13">
    <source>
        <dbReference type="ARBA" id="ARBA00022801"/>
    </source>
</evidence>
<evidence type="ECO:0000256" key="5">
    <source>
        <dbReference type="ARBA" id="ARBA00022475"/>
    </source>
</evidence>
<dbReference type="SMART" id="SM00768">
    <property type="entry name" value="X8"/>
    <property type="match status" value="2"/>
</dbReference>
<comment type="similarity">
    <text evidence="4">Belongs to the class I-like SAM-binding methyltransferase superfamily. TRM5/TYW2 family.</text>
</comment>
<comment type="subunit">
    <text evidence="22">Monomer.</text>
</comment>
<dbReference type="FunFam" id="1.20.58.1040:FF:000002">
    <property type="entry name" value="Glucan endo-1,3-beta-glucosidase 8"/>
    <property type="match status" value="1"/>
</dbReference>
<evidence type="ECO:0000256" key="21">
    <source>
        <dbReference type="ARBA" id="ARBA00023295"/>
    </source>
</evidence>
<evidence type="ECO:0000259" key="26">
    <source>
        <dbReference type="PROSITE" id="PS51684"/>
    </source>
</evidence>
<evidence type="ECO:0000256" key="9">
    <source>
        <dbReference type="ARBA" id="ARBA00022679"/>
    </source>
</evidence>
<dbReference type="GO" id="GO:0042973">
    <property type="term" value="F:glucan endo-1,3-beta-D-glucosidase activity"/>
    <property type="evidence" value="ECO:0007669"/>
    <property type="project" value="UniProtKB-EC"/>
</dbReference>
<dbReference type="AlphaFoldDB" id="A0AAW0KR76"/>
<feature type="compositionally biased region" description="Polar residues" evidence="25">
    <location>
        <begin position="347"/>
        <end position="375"/>
    </location>
</feature>
<dbReference type="GO" id="GO:0098552">
    <property type="term" value="C:side of membrane"/>
    <property type="evidence" value="ECO:0007669"/>
    <property type="project" value="UniProtKB-KW"/>
</dbReference>
<dbReference type="Pfam" id="PF07983">
    <property type="entry name" value="X8"/>
    <property type="match status" value="2"/>
</dbReference>
<comment type="catalytic activity">
    <reaction evidence="22">
        <text>guanosine(37) in tRNA + S-adenosyl-L-methionine = N(1)-methylguanosine(37) in tRNA + S-adenosyl-L-homocysteine + H(+)</text>
        <dbReference type="Rhea" id="RHEA:36899"/>
        <dbReference type="Rhea" id="RHEA-COMP:10145"/>
        <dbReference type="Rhea" id="RHEA-COMP:10147"/>
        <dbReference type="ChEBI" id="CHEBI:15378"/>
        <dbReference type="ChEBI" id="CHEBI:57856"/>
        <dbReference type="ChEBI" id="CHEBI:59789"/>
        <dbReference type="ChEBI" id="CHEBI:73542"/>
        <dbReference type="ChEBI" id="CHEBI:74269"/>
        <dbReference type="EC" id="2.1.1.228"/>
    </reaction>
</comment>
<sequence length="1136" mass="127553">MLDESKFDVHLNLWALRIPRELCKVATRILNGYLLDKARIKPITEDPTCEKNRYLILSEKVQNPDLCDIPDSKLDELKSSCKIEVVPYSLTLGYSYWSADHVLKQILPPGVEVPSSFETIGHIAHLNIHDELLPYKDVIARVIYDKNCPRIKTIVNKVGTITNEFRVPKFEILAGQNDMVTEVKQYGATFKLDYGLVYWNSRLEHEHMRLVSQFRAGEAICDMFAGVGPFAIPAAQKGCVVFANDLNPDSVRYLKINAEINKVDDLVRAYNMDARNFILQLMAVPDSEFKTKLDVPQGRTCEEYEIQANKESKSENGQRTGAVCVKYIFDLPVVEAKEVPDNVTSNLECAQGSSRKADTSVSAVKRPSSNSQEVNGSADGTGTSGAGRRKGSTNKRMRGSEMSNAKPWEHIDHVIMNLPASALQFLDVFSGIIKRKFWNGPLPWIHCYCFMRANESEEFIVSEAESALNASCQKRASMKMTWRLLASSSYRSMLLFFLVFMAMLHSGLSVGVNWGTQATQQLPPDTVVKMLRDNGFKKLKLFEADERIMGALIGTEIEVMLGIPNNMLQMMCEDPGAAASWVDANVTSYSYTGGVHVQYVAVGNEPFLESYNGTYLECTLPALRNIQDALNKAGLGSKVKATIPFNADIYFSPDSNPVPSAGDFRAQLRDRTVEIIQYLFRNNAPFTVNIYPFLSLYGNKYFPFDYAFFDGTSKPVKDGDKQYTNAFDANFDTLVWALFKAGYADMPIIVGEIGWPTDADINANVQNAKRFNQKLLQHVLSGKGTPARKGKIDIYLFSLLDENAKSIAPGGIERHWGIFEFDGKPKYELDLLGLEEDKGLVPAEDVKYMPRRWCVLNRQANDLEDLPDSIDYACSRSDCTALGYGSSCNHLRSVEENASYAFNMYYQVNNQNPYSCDFSGLAIVTDDDPSEEDCQFPVMISYGSPLLLHSGLSDTFIRIIEGFANDLEDLPDSIDYACSRSDCTALGYGSSCNHLRSVEENASYAFNMYYQVNNQNPYSCDFSGLAIVTDDDPSEEDCQFPVMISYGSPLLLHSGLSDTFIRIIEGFVLDNDFNLSNNIVLIAYIARCACVAYVETYMTKVPLYTNIQTGYEWVQYTLTRNEEKCRRYFKMSSHVF</sequence>
<dbReference type="InterPro" id="IPR030382">
    <property type="entry name" value="MeTrfase_TRM5/TYW2"/>
</dbReference>
<dbReference type="SUPFAM" id="SSF53335">
    <property type="entry name" value="S-adenosyl-L-methionine-dependent methyltransferases"/>
    <property type="match status" value="1"/>
</dbReference>
<keyword evidence="18" id="KW-0325">Glycoprotein</keyword>
<dbReference type="GO" id="GO:0006952">
    <property type="term" value="P:defense response"/>
    <property type="evidence" value="ECO:0007669"/>
    <property type="project" value="UniProtKB-KW"/>
</dbReference>
<dbReference type="InterPro" id="IPR000490">
    <property type="entry name" value="Glyco_hydro_17"/>
</dbReference>
<dbReference type="InterPro" id="IPR025792">
    <property type="entry name" value="tRNA_Gua_MeTrfase_euk"/>
</dbReference>
<evidence type="ECO:0000256" key="6">
    <source>
        <dbReference type="ARBA" id="ARBA00022490"/>
    </source>
</evidence>
<keyword evidence="13 24" id="KW-0378">Hydrolase</keyword>
<dbReference type="GO" id="GO:0030488">
    <property type="term" value="P:tRNA methylation"/>
    <property type="evidence" value="ECO:0007669"/>
    <property type="project" value="UniProtKB-UniRule"/>
</dbReference>
<keyword evidence="15 22" id="KW-0496">Mitochondrion</keyword>
<evidence type="ECO:0000256" key="20">
    <source>
        <dbReference type="ARBA" id="ARBA00023288"/>
    </source>
</evidence>
<keyword evidence="7 22" id="KW-0489">Methyltransferase</keyword>
<comment type="caution">
    <text evidence="27">The sequence shown here is derived from an EMBL/GenBank/DDBJ whole genome shotgun (WGS) entry which is preliminary data.</text>
</comment>
<dbReference type="HAMAP" id="MF_03152">
    <property type="entry name" value="TRM5"/>
    <property type="match status" value="1"/>
</dbReference>
<feature type="region of interest" description="Disordered" evidence="25">
    <location>
        <begin position="347"/>
        <end position="403"/>
    </location>
</feature>
<dbReference type="PANTHER" id="PTHR32227">
    <property type="entry name" value="GLUCAN ENDO-1,3-BETA-GLUCOSIDASE BG1-RELATED-RELATED"/>
    <property type="match status" value="1"/>
</dbReference>
<dbReference type="Gene3D" id="3.20.20.80">
    <property type="entry name" value="Glycosidases"/>
    <property type="match status" value="1"/>
</dbReference>
<comment type="catalytic activity">
    <reaction evidence="1">
        <text>Hydrolysis of (1-&gt;3)-beta-D-glucosidic linkages in (1-&gt;3)-beta-D-glucans.</text>
        <dbReference type="EC" id="3.2.1.39"/>
    </reaction>
</comment>
<dbReference type="Gene3D" id="3.40.50.150">
    <property type="entry name" value="Vaccinia Virus protein VP39"/>
    <property type="match status" value="1"/>
</dbReference>
<dbReference type="InterPro" id="IPR012946">
    <property type="entry name" value="X8"/>
</dbReference>
<comment type="similarity">
    <text evidence="22">Belongs to the TRM5 / TYW2 family.</text>
</comment>
<keyword evidence="21 24" id="KW-0326">Glycosidase</keyword>
<keyword evidence="9 22" id="KW-0808">Transferase</keyword>
<dbReference type="FunFam" id="3.30.300.110:FF:000004">
    <property type="entry name" value="tRNA (guanine(37)-N1)-methyltransferase"/>
    <property type="match status" value="1"/>
</dbReference>
<dbReference type="Pfam" id="PF25133">
    <property type="entry name" value="TYW2_N_2"/>
    <property type="match status" value="1"/>
</dbReference>
<gene>
    <name evidence="27" type="ORF">CFP56_015072</name>
</gene>
<keyword evidence="5" id="KW-1003">Cell membrane</keyword>
<accession>A0AAW0KR76</accession>
<comment type="subcellular location">
    <subcellularLocation>
        <location evidence="2">Cell membrane</location>
        <topology evidence="2">Lipid-anchor</topology>
        <topology evidence="2">GPI-anchor</topology>
    </subcellularLocation>
    <subcellularLocation>
        <location evidence="22">Mitochondrion matrix</location>
    </subcellularLocation>
    <subcellularLocation>
        <location evidence="22">Nucleus</location>
    </subcellularLocation>
    <subcellularLocation>
        <location evidence="22">Cytoplasm</location>
    </subcellularLocation>
    <text evidence="22">Predominantly in the mitochondria and in the nucleus.</text>
</comment>
<dbReference type="Pfam" id="PF00332">
    <property type="entry name" value="Glyco_hydro_17"/>
    <property type="match status" value="1"/>
</dbReference>
<evidence type="ECO:0000256" key="10">
    <source>
        <dbReference type="ARBA" id="ARBA00022691"/>
    </source>
</evidence>
<evidence type="ECO:0000256" key="25">
    <source>
        <dbReference type="SAM" id="MobiDB-lite"/>
    </source>
</evidence>
<dbReference type="EC" id="2.1.1.228" evidence="22"/>
<keyword evidence="10 22" id="KW-0949">S-adenosyl-L-methionine</keyword>
<evidence type="ECO:0000256" key="16">
    <source>
        <dbReference type="ARBA" id="ARBA00023136"/>
    </source>
</evidence>
<dbReference type="PROSITE" id="PS51684">
    <property type="entry name" value="SAM_MT_TRM5_TYW2"/>
    <property type="match status" value="1"/>
</dbReference>
<evidence type="ECO:0000256" key="14">
    <source>
        <dbReference type="ARBA" id="ARBA00022821"/>
    </source>
</evidence>
<dbReference type="InterPro" id="IPR017853">
    <property type="entry name" value="GH"/>
</dbReference>
<evidence type="ECO:0000256" key="7">
    <source>
        <dbReference type="ARBA" id="ARBA00022603"/>
    </source>
</evidence>
<feature type="binding site" evidence="22">
    <location>
        <position position="417"/>
    </location>
    <ligand>
        <name>S-adenosyl-L-methionine</name>
        <dbReference type="ChEBI" id="CHEBI:59789"/>
    </ligand>
</feature>
<evidence type="ECO:0000256" key="2">
    <source>
        <dbReference type="ARBA" id="ARBA00004609"/>
    </source>
</evidence>
<reference evidence="27 28" key="1">
    <citation type="journal article" date="2018" name="Sci. Data">
        <title>The draft genome sequence of cork oak.</title>
        <authorList>
            <person name="Ramos A.M."/>
            <person name="Usie A."/>
            <person name="Barbosa P."/>
            <person name="Barros P.M."/>
            <person name="Capote T."/>
            <person name="Chaves I."/>
            <person name="Simoes F."/>
            <person name="Abreu I."/>
            <person name="Carrasquinho I."/>
            <person name="Faro C."/>
            <person name="Guimaraes J.B."/>
            <person name="Mendonca D."/>
            <person name="Nobrega F."/>
            <person name="Rodrigues L."/>
            <person name="Saibo N.J.M."/>
            <person name="Varela M.C."/>
            <person name="Egas C."/>
            <person name="Matos J."/>
            <person name="Miguel C.M."/>
            <person name="Oliveira M.M."/>
            <person name="Ricardo C.P."/>
            <person name="Goncalves S."/>
        </authorList>
    </citation>
    <scope>NUCLEOTIDE SEQUENCE [LARGE SCALE GENOMIC DNA]</scope>
    <source>
        <strain evidence="28">cv. HL8</strain>
    </source>
</reference>
<protein>
    <recommendedName>
        <fullName evidence="22">tRNA (guanine(37)-N1)-methyltransferase</fullName>
        <ecNumber evidence="22">2.1.1.228</ecNumber>
    </recommendedName>
    <alternativeName>
        <fullName evidence="22">M1G-methyltransferase</fullName>
    </alternativeName>
    <alternativeName>
        <fullName evidence="22">tRNA [GM37] methyltransferase</fullName>
    </alternativeName>
    <alternativeName>
        <fullName evidence="22">tRNA methyltransferase 5 homolog</fullName>
    </alternativeName>
</protein>
<dbReference type="GO" id="GO:0005886">
    <property type="term" value="C:plasma membrane"/>
    <property type="evidence" value="ECO:0007669"/>
    <property type="project" value="UniProtKB-SubCell"/>
</dbReference>
<dbReference type="InterPro" id="IPR056744">
    <property type="entry name" value="TRM5/TYW2-like_N"/>
</dbReference>
<dbReference type="GO" id="GO:0052906">
    <property type="term" value="F:tRNA (guanine(37)-N1)-methyltransferase activity"/>
    <property type="evidence" value="ECO:0007669"/>
    <property type="project" value="UniProtKB-UniRule"/>
</dbReference>
<name>A0AAW0KR76_QUESU</name>
<dbReference type="InterPro" id="IPR029063">
    <property type="entry name" value="SAM-dependent_MTases_sf"/>
</dbReference>
<evidence type="ECO:0000256" key="11">
    <source>
        <dbReference type="ARBA" id="ARBA00022694"/>
    </source>
</evidence>
<evidence type="ECO:0000313" key="27">
    <source>
        <dbReference type="EMBL" id="KAK7841657.1"/>
    </source>
</evidence>
<keyword evidence="16" id="KW-0472">Membrane</keyword>
<proteinExistence type="inferred from homology"/>
<feature type="binding site" evidence="22">
    <location>
        <begin position="273"/>
        <end position="274"/>
    </location>
    <ligand>
        <name>S-adenosyl-L-methionine</name>
        <dbReference type="ChEBI" id="CHEBI:59789"/>
    </ligand>
</feature>
<dbReference type="GO" id="GO:0005634">
    <property type="term" value="C:nucleus"/>
    <property type="evidence" value="ECO:0007669"/>
    <property type="project" value="UniProtKB-SubCell"/>
</dbReference>
<dbReference type="Gene3D" id="3.30.300.110">
    <property type="entry name" value="Met-10+ protein-like domains"/>
    <property type="match status" value="1"/>
</dbReference>
<evidence type="ECO:0000256" key="8">
    <source>
        <dbReference type="ARBA" id="ARBA00022622"/>
    </source>
</evidence>
<evidence type="ECO:0000256" key="1">
    <source>
        <dbReference type="ARBA" id="ARBA00000382"/>
    </source>
</evidence>
<keyword evidence="14" id="KW-0611">Plant defense</keyword>
<evidence type="ECO:0000256" key="22">
    <source>
        <dbReference type="HAMAP-Rule" id="MF_03152"/>
    </source>
</evidence>
<feature type="binding site" evidence="22">
    <location>
        <position position="207"/>
    </location>
    <ligand>
        <name>S-adenosyl-L-methionine</name>
        <dbReference type="ChEBI" id="CHEBI:59789"/>
    </ligand>
</feature>
<keyword evidence="8" id="KW-0336">GPI-anchor</keyword>
<evidence type="ECO:0000256" key="19">
    <source>
        <dbReference type="ARBA" id="ARBA00023242"/>
    </source>
</evidence>
<keyword evidence="17" id="KW-1015">Disulfide bond</keyword>
<keyword evidence="20" id="KW-0449">Lipoprotein</keyword>
<evidence type="ECO:0000256" key="15">
    <source>
        <dbReference type="ARBA" id="ARBA00023128"/>
    </source>
</evidence>
<dbReference type="Proteomes" id="UP000237347">
    <property type="component" value="Unassembled WGS sequence"/>
</dbReference>
<feature type="binding site" evidence="22">
    <location>
        <begin position="245"/>
        <end position="246"/>
    </location>
    <ligand>
        <name>S-adenosyl-L-methionine</name>
        <dbReference type="ChEBI" id="CHEBI:59789"/>
    </ligand>
</feature>
<organism evidence="27 28">
    <name type="scientific">Quercus suber</name>
    <name type="common">Cork oak</name>
    <dbReference type="NCBI Taxonomy" id="58331"/>
    <lineage>
        <taxon>Eukaryota</taxon>
        <taxon>Viridiplantae</taxon>
        <taxon>Streptophyta</taxon>
        <taxon>Embryophyta</taxon>
        <taxon>Tracheophyta</taxon>
        <taxon>Spermatophyta</taxon>
        <taxon>Magnoliopsida</taxon>
        <taxon>eudicotyledons</taxon>
        <taxon>Gunneridae</taxon>
        <taxon>Pentapetalae</taxon>
        <taxon>rosids</taxon>
        <taxon>fabids</taxon>
        <taxon>Fagales</taxon>
        <taxon>Fagaceae</taxon>
        <taxon>Quercus</taxon>
    </lineage>
</organism>
<dbReference type="SUPFAM" id="SSF51445">
    <property type="entry name" value="(Trans)glycosidases"/>
    <property type="match status" value="1"/>
</dbReference>
<evidence type="ECO:0000256" key="23">
    <source>
        <dbReference type="RuleBase" id="RU004335"/>
    </source>
</evidence>
<keyword evidence="12" id="KW-0732">Signal</keyword>